<keyword evidence="2" id="KW-1185">Reference proteome</keyword>
<organism evidence="1 2">
    <name type="scientific">Dreissena polymorpha</name>
    <name type="common">Zebra mussel</name>
    <name type="synonym">Mytilus polymorpha</name>
    <dbReference type="NCBI Taxonomy" id="45954"/>
    <lineage>
        <taxon>Eukaryota</taxon>
        <taxon>Metazoa</taxon>
        <taxon>Spiralia</taxon>
        <taxon>Lophotrochozoa</taxon>
        <taxon>Mollusca</taxon>
        <taxon>Bivalvia</taxon>
        <taxon>Autobranchia</taxon>
        <taxon>Heteroconchia</taxon>
        <taxon>Euheterodonta</taxon>
        <taxon>Imparidentia</taxon>
        <taxon>Neoheterodontei</taxon>
        <taxon>Myida</taxon>
        <taxon>Dreissenoidea</taxon>
        <taxon>Dreissenidae</taxon>
        <taxon>Dreissena</taxon>
    </lineage>
</organism>
<proteinExistence type="predicted"/>
<protein>
    <submittedName>
        <fullName evidence="1">Uncharacterized protein</fullName>
    </submittedName>
</protein>
<gene>
    <name evidence="1" type="ORF">DPMN_148454</name>
</gene>
<accession>A0A9D4J3W4</accession>
<comment type="caution">
    <text evidence="1">The sequence shown here is derived from an EMBL/GenBank/DDBJ whole genome shotgun (WGS) entry which is preliminary data.</text>
</comment>
<dbReference type="Proteomes" id="UP000828390">
    <property type="component" value="Unassembled WGS sequence"/>
</dbReference>
<reference evidence="1" key="2">
    <citation type="submission" date="2020-11" db="EMBL/GenBank/DDBJ databases">
        <authorList>
            <person name="McCartney M.A."/>
            <person name="Auch B."/>
            <person name="Kono T."/>
            <person name="Mallez S."/>
            <person name="Becker A."/>
            <person name="Gohl D.M."/>
            <person name="Silverstein K.A.T."/>
            <person name="Koren S."/>
            <person name="Bechman K.B."/>
            <person name="Herman A."/>
            <person name="Abrahante J.E."/>
            <person name="Garbe J."/>
        </authorList>
    </citation>
    <scope>NUCLEOTIDE SEQUENCE</scope>
    <source>
        <strain evidence="1">Duluth1</strain>
        <tissue evidence="1">Whole animal</tissue>
    </source>
</reference>
<reference evidence="1" key="1">
    <citation type="journal article" date="2019" name="bioRxiv">
        <title>The Genome of the Zebra Mussel, Dreissena polymorpha: A Resource for Invasive Species Research.</title>
        <authorList>
            <person name="McCartney M.A."/>
            <person name="Auch B."/>
            <person name="Kono T."/>
            <person name="Mallez S."/>
            <person name="Zhang Y."/>
            <person name="Obille A."/>
            <person name="Becker A."/>
            <person name="Abrahante J.E."/>
            <person name="Garbe J."/>
            <person name="Badalamenti J.P."/>
            <person name="Herman A."/>
            <person name="Mangelson H."/>
            <person name="Liachko I."/>
            <person name="Sullivan S."/>
            <person name="Sone E.D."/>
            <person name="Koren S."/>
            <person name="Silverstein K.A.T."/>
            <person name="Beckman K.B."/>
            <person name="Gohl D.M."/>
        </authorList>
    </citation>
    <scope>NUCLEOTIDE SEQUENCE</scope>
    <source>
        <strain evidence="1">Duluth1</strain>
        <tissue evidence="1">Whole animal</tissue>
    </source>
</reference>
<sequence>MQGVKLFHYRQVADGVDGGLSSKVFSGAVFMTAGPTAFLMPSCMPRTLPQSADRLMLSHSVVGAASALQCVVPKAENVLNFLQARRAERLVSNSGSRSWRLALNQGSVPPSFRRGKGRRCRRCP</sequence>
<evidence type="ECO:0000313" key="2">
    <source>
        <dbReference type="Proteomes" id="UP000828390"/>
    </source>
</evidence>
<name>A0A9D4J3W4_DREPO</name>
<evidence type="ECO:0000313" key="1">
    <source>
        <dbReference type="EMBL" id="KAH3794914.1"/>
    </source>
</evidence>
<dbReference type="EMBL" id="JAIWYP010000007">
    <property type="protein sequence ID" value="KAH3794914.1"/>
    <property type="molecule type" value="Genomic_DNA"/>
</dbReference>
<dbReference type="AlphaFoldDB" id="A0A9D4J3W4"/>